<proteinExistence type="predicted"/>
<dbReference type="AlphaFoldDB" id="X0W8N5"/>
<protein>
    <submittedName>
        <fullName evidence="1">Uncharacterized protein</fullName>
    </submittedName>
</protein>
<reference evidence="1" key="1">
    <citation type="journal article" date="2014" name="Front. Microbiol.">
        <title>High frequency of phylogenetically diverse reductive dehalogenase-homologous genes in deep subseafloor sedimentary metagenomes.</title>
        <authorList>
            <person name="Kawai M."/>
            <person name="Futagami T."/>
            <person name="Toyoda A."/>
            <person name="Takaki Y."/>
            <person name="Nishi S."/>
            <person name="Hori S."/>
            <person name="Arai W."/>
            <person name="Tsubouchi T."/>
            <person name="Morono Y."/>
            <person name="Uchiyama I."/>
            <person name="Ito T."/>
            <person name="Fujiyama A."/>
            <person name="Inagaki F."/>
            <person name="Takami H."/>
        </authorList>
    </citation>
    <scope>NUCLEOTIDE SEQUENCE</scope>
    <source>
        <strain evidence="1">Expedition CK06-06</strain>
    </source>
</reference>
<feature type="non-terminal residue" evidence="1">
    <location>
        <position position="1"/>
    </location>
</feature>
<name>X0W8N5_9ZZZZ</name>
<gene>
    <name evidence="1" type="ORF">S01H1_48263</name>
</gene>
<accession>X0W8N5</accession>
<comment type="caution">
    <text evidence="1">The sequence shown here is derived from an EMBL/GenBank/DDBJ whole genome shotgun (WGS) entry which is preliminary data.</text>
</comment>
<dbReference type="EMBL" id="BARS01030986">
    <property type="protein sequence ID" value="GAG27329.1"/>
    <property type="molecule type" value="Genomic_DNA"/>
</dbReference>
<organism evidence="1">
    <name type="scientific">marine sediment metagenome</name>
    <dbReference type="NCBI Taxonomy" id="412755"/>
    <lineage>
        <taxon>unclassified sequences</taxon>
        <taxon>metagenomes</taxon>
        <taxon>ecological metagenomes</taxon>
    </lineage>
</organism>
<sequence length="118" mass="13685">TLEQTQELYQFLQGELPEGFMLKTPPKLSGKMAFTIIYVLQEKFKLIPDHFEHCERCDVVFDMDFGGDHFDDPGINLCDSCVSHVFWRLAKGEKDNMENAVKEWYAELTNNADMEEGE</sequence>
<evidence type="ECO:0000313" key="1">
    <source>
        <dbReference type="EMBL" id="GAG27329.1"/>
    </source>
</evidence>